<dbReference type="EMBL" id="MU253748">
    <property type="protein sequence ID" value="KAG9248487.1"/>
    <property type="molecule type" value="Genomic_DNA"/>
</dbReference>
<gene>
    <name evidence="3" type="ORF">BJ878DRAFT_538311</name>
</gene>
<dbReference type="OrthoDB" id="5366688at2759"/>
<proteinExistence type="predicted"/>
<dbReference type="AlphaFoldDB" id="A0A9P8CJ05"/>
<feature type="transmembrane region" description="Helical" evidence="2">
    <location>
        <begin position="178"/>
        <end position="200"/>
    </location>
</feature>
<feature type="transmembrane region" description="Helical" evidence="2">
    <location>
        <begin position="44"/>
        <end position="71"/>
    </location>
</feature>
<keyword evidence="2" id="KW-1133">Transmembrane helix</keyword>
<feature type="transmembrane region" description="Helical" evidence="2">
    <location>
        <begin position="83"/>
        <end position="107"/>
    </location>
</feature>
<protein>
    <recommendedName>
        <fullName evidence="5">MARVEL domain-containing protein</fullName>
    </recommendedName>
</protein>
<feature type="compositionally biased region" description="Gly residues" evidence="1">
    <location>
        <begin position="286"/>
        <end position="296"/>
    </location>
</feature>
<accession>A0A9P8CJ05</accession>
<feature type="region of interest" description="Disordered" evidence="1">
    <location>
        <begin position="228"/>
        <end position="296"/>
    </location>
</feature>
<evidence type="ECO:0008006" key="5">
    <source>
        <dbReference type="Google" id="ProtNLM"/>
    </source>
</evidence>
<evidence type="ECO:0000313" key="4">
    <source>
        <dbReference type="Proteomes" id="UP000887226"/>
    </source>
</evidence>
<feature type="compositionally biased region" description="Basic and acidic residues" evidence="1">
    <location>
        <begin position="228"/>
        <end position="239"/>
    </location>
</feature>
<dbReference type="Proteomes" id="UP000887226">
    <property type="component" value="Unassembled WGS sequence"/>
</dbReference>
<reference evidence="3" key="1">
    <citation type="journal article" date="2021" name="IMA Fungus">
        <title>Genomic characterization of three marine fungi, including Emericellopsis atlantica sp. nov. with signatures of a generalist lifestyle and marine biomass degradation.</title>
        <authorList>
            <person name="Hagestad O.C."/>
            <person name="Hou L."/>
            <person name="Andersen J.H."/>
            <person name="Hansen E.H."/>
            <person name="Altermark B."/>
            <person name="Li C."/>
            <person name="Kuhnert E."/>
            <person name="Cox R.J."/>
            <person name="Crous P.W."/>
            <person name="Spatafora J.W."/>
            <person name="Lail K."/>
            <person name="Amirebrahimi M."/>
            <person name="Lipzen A."/>
            <person name="Pangilinan J."/>
            <person name="Andreopoulos W."/>
            <person name="Hayes R.D."/>
            <person name="Ng V."/>
            <person name="Grigoriev I.V."/>
            <person name="Jackson S.A."/>
            <person name="Sutton T.D.S."/>
            <person name="Dobson A.D.W."/>
            <person name="Rama T."/>
        </authorList>
    </citation>
    <scope>NUCLEOTIDE SEQUENCE</scope>
    <source>
        <strain evidence="3">TRa3180A</strain>
    </source>
</reference>
<evidence type="ECO:0000313" key="3">
    <source>
        <dbReference type="EMBL" id="KAG9248487.1"/>
    </source>
</evidence>
<feature type="transmembrane region" description="Helical" evidence="2">
    <location>
        <begin position="113"/>
        <end position="134"/>
    </location>
</feature>
<keyword evidence="2" id="KW-0812">Transmembrane</keyword>
<name>A0A9P8CJ05_9HELO</name>
<keyword evidence="4" id="KW-1185">Reference proteome</keyword>
<comment type="caution">
    <text evidence="3">The sequence shown here is derived from an EMBL/GenBank/DDBJ whole genome shotgun (WGS) entry which is preliminary data.</text>
</comment>
<organism evidence="3 4">
    <name type="scientific">Calycina marina</name>
    <dbReference type="NCBI Taxonomy" id="1763456"/>
    <lineage>
        <taxon>Eukaryota</taxon>
        <taxon>Fungi</taxon>
        <taxon>Dikarya</taxon>
        <taxon>Ascomycota</taxon>
        <taxon>Pezizomycotina</taxon>
        <taxon>Leotiomycetes</taxon>
        <taxon>Helotiales</taxon>
        <taxon>Pezizellaceae</taxon>
        <taxon>Calycina</taxon>
    </lineage>
</organism>
<sequence length="296" mass="31645">MEDLEAQNTQKTDQIGKNRFIMKAYIKEPDNNSSLSLNQGYGPLGMALFVVRILQNIALFIVVAITAWFISDIQVLGAQKTPGVLTGVLSVACVAWISIILTLLAYLNNRPWFLYYAGLDAGIFIMIAVIAGLVGKPITSKDCSTIIAPASAAPTIGTESYDAWVVSSEHICFKMKSVWGFNIALVILFLFSAACCLLMSTAKRVQTLEGGDLEMAVKKTRAEKKAAKAQKKLENKPAKDATVMEGAEVDDTPLESNISPFPVDPPATANAPAWPETASGDNGNIEGSGSGNNPGQ</sequence>
<keyword evidence="2" id="KW-0472">Membrane</keyword>
<evidence type="ECO:0000256" key="2">
    <source>
        <dbReference type="SAM" id="Phobius"/>
    </source>
</evidence>
<evidence type="ECO:0000256" key="1">
    <source>
        <dbReference type="SAM" id="MobiDB-lite"/>
    </source>
</evidence>